<dbReference type="OrthoDB" id="10051649at2759"/>
<protein>
    <submittedName>
        <fullName evidence="1">Uncharacterized protein</fullName>
    </submittedName>
</protein>
<reference evidence="1 2" key="1">
    <citation type="journal article" date="2017" name="Nat. Ecol. Evol.">
        <title>Scallop genome provides insights into evolution of bilaterian karyotype and development.</title>
        <authorList>
            <person name="Wang S."/>
            <person name="Zhang J."/>
            <person name="Jiao W."/>
            <person name="Li J."/>
            <person name="Xun X."/>
            <person name="Sun Y."/>
            <person name="Guo X."/>
            <person name="Huan P."/>
            <person name="Dong B."/>
            <person name="Zhang L."/>
            <person name="Hu X."/>
            <person name="Sun X."/>
            <person name="Wang J."/>
            <person name="Zhao C."/>
            <person name="Wang Y."/>
            <person name="Wang D."/>
            <person name="Huang X."/>
            <person name="Wang R."/>
            <person name="Lv J."/>
            <person name="Li Y."/>
            <person name="Zhang Z."/>
            <person name="Liu B."/>
            <person name="Lu W."/>
            <person name="Hui Y."/>
            <person name="Liang J."/>
            <person name="Zhou Z."/>
            <person name="Hou R."/>
            <person name="Li X."/>
            <person name="Liu Y."/>
            <person name="Li H."/>
            <person name="Ning X."/>
            <person name="Lin Y."/>
            <person name="Zhao L."/>
            <person name="Xing Q."/>
            <person name="Dou J."/>
            <person name="Li Y."/>
            <person name="Mao J."/>
            <person name="Guo H."/>
            <person name="Dou H."/>
            <person name="Li T."/>
            <person name="Mu C."/>
            <person name="Jiang W."/>
            <person name="Fu Q."/>
            <person name="Fu X."/>
            <person name="Miao Y."/>
            <person name="Liu J."/>
            <person name="Yu Q."/>
            <person name="Li R."/>
            <person name="Liao H."/>
            <person name="Li X."/>
            <person name="Kong Y."/>
            <person name="Jiang Z."/>
            <person name="Chourrout D."/>
            <person name="Li R."/>
            <person name="Bao Z."/>
        </authorList>
    </citation>
    <scope>NUCLEOTIDE SEQUENCE [LARGE SCALE GENOMIC DNA]</scope>
    <source>
        <strain evidence="1 2">PY_sf001</strain>
    </source>
</reference>
<comment type="caution">
    <text evidence="1">The sequence shown here is derived from an EMBL/GenBank/DDBJ whole genome shotgun (WGS) entry which is preliminary data.</text>
</comment>
<dbReference type="EMBL" id="NEDP02003136">
    <property type="protein sequence ID" value="OWF49390.1"/>
    <property type="molecule type" value="Genomic_DNA"/>
</dbReference>
<keyword evidence="2" id="KW-1185">Reference proteome</keyword>
<dbReference type="Proteomes" id="UP000242188">
    <property type="component" value="Unassembled WGS sequence"/>
</dbReference>
<sequence length="357" mass="41288">MKTASKDVVIKATTRSVNISKLLLYDCSVTGYYRYCRENLVPYIVGEYECSCNPLCFFDGSLECCVDLVLEYPISCQKPLESTEGPSFYFVDGCFQSSWSDVIQSRCRLSNYDIYSFLPIVGGNNMLYRNFDCFLYNRDIEFSELGSAQNTSFDEYLPWSIHMQCESDMNIRFHTTIYDIIDIAKRSGCKVDVSSSEVNNDESCEQTLFKFPSPKQLFIEECNTTGYWREFDQDITWACKDSLLQNHYDLYRNVFCFICNPPPTKHTTKFIQNCTSDDHQHYAAEISRACREAPEVDSMFPAKNIFCDYCSINNSEIPLPSPIKFKTYFSMSVERYFSKEVSTPVLKDLFTTLLPVL</sequence>
<name>A0A210QKX0_MIZYE</name>
<evidence type="ECO:0000313" key="2">
    <source>
        <dbReference type="Proteomes" id="UP000242188"/>
    </source>
</evidence>
<evidence type="ECO:0000313" key="1">
    <source>
        <dbReference type="EMBL" id="OWF49390.1"/>
    </source>
</evidence>
<organism evidence="1 2">
    <name type="scientific">Mizuhopecten yessoensis</name>
    <name type="common">Japanese scallop</name>
    <name type="synonym">Patinopecten yessoensis</name>
    <dbReference type="NCBI Taxonomy" id="6573"/>
    <lineage>
        <taxon>Eukaryota</taxon>
        <taxon>Metazoa</taxon>
        <taxon>Spiralia</taxon>
        <taxon>Lophotrochozoa</taxon>
        <taxon>Mollusca</taxon>
        <taxon>Bivalvia</taxon>
        <taxon>Autobranchia</taxon>
        <taxon>Pteriomorphia</taxon>
        <taxon>Pectinida</taxon>
        <taxon>Pectinoidea</taxon>
        <taxon>Pectinidae</taxon>
        <taxon>Mizuhopecten</taxon>
    </lineage>
</organism>
<dbReference type="AlphaFoldDB" id="A0A210QKX0"/>
<accession>A0A210QKX0</accession>
<proteinExistence type="predicted"/>
<gene>
    <name evidence="1" type="ORF">KP79_PYT01081</name>
</gene>